<accession>A0A9D4V8V4</accession>
<sequence>MSNPVACYFRALIASAAIMREPLRVGMENIGFCRVECSIQEASSYNGSAELLSVWGDLLAEFQGFTQLNRLHSWTLFGPLGSKVLARTACIVGGLAIPAYSSFRAIESKDTAEQEQWLFYWTVYGCLSAGEVLSDRLLSWLPGYYHAKLAFLMWLQLPLKNGSRQLISKYFRPPLLRYHCLLDGVVHGVQSDINNFLVAYLQELKFIKAVVRKLAQYLLAPEKSVKSLPKYIDDEAGSDIIHV</sequence>
<dbReference type="InterPro" id="IPR004345">
    <property type="entry name" value="TB2_DP1_HVA22"/>
</dbReference>
<comment type="similarity">
    <text evidence="1">Belongs to the DP1 family.</text>
</comment>
<dbReference type="EMBL" id="JABFUD020000003">
    <property type="protein sequence ID" value="KAI5081590.1"/>
    <property type="molecule type" value="Genomic_DNA"/>
</dbReference>
<dbReference type="PANTHER" id="PTHR12300:SF176">
    <property type="entry name" value="HVA22-LIKE PROTEIN"/>
    <property type="match status" value="1"/>
</dbReference>
<evidence type="ECO:0000313" key="3">
    <source>
        <dbReference type="Proteomes" id="UP000886520"/>
    </source>
</evidence>
<dbReference type="Proteomes" id="UP000886520">
    <property type="component" value="Chromosome 2"/>
</dbReference>
<dbReference type="GO" id="GO:0016020">
    <property type="term" value="C:membrane"/>
    <property type="evidence" value="ECO:0007669"/>
    <property type="project" value="UniProtKB-SubCell"/>
</dbReference>
<dbReference type="AlphaFoldDB" id="A0A9D4V8V4"/>
<dbReference type="OrthoDB" id="10009287at2759"/>
<proteinExistence type="inferred from homology"/>
<name>A0A9D4V8V4_ADICA</name>
<comment type="caution">
    <text evidence="2">The sequence shown here is derived from an EMBL/GenBank/DDBJ whole genome shotgun (WGS) entry which is preliminary data.</text>
</comment>
<keyword evidence="3" id="KW-1185">Reference proteome</keyword>
<dbReference type="Pfam" id="PF03134">
    <property type="entry name" value="TB2_DP1_HVA22"/>
    <property type="match status" value="1"/>
</dbReference>
<comment type="subcellular location">
    <subcellularLocation>
        <location evidence="1">Membrane</location>
        <topology evidence="1">Multi-pass membrane protein</topology>
    </subcellularLocation>
</comment>
<evidence type="ECO:0000256" key="1">
    <source>
        <dbReference type="RuleBase" id="RU362006"/>
    </source>
</evidence>
<dbReference type="PANTHER" id="PTHR12300">
    <property type="entry name" value="HVA22-LIKE PROTEINS"/>
    <property type="match status" value="1"/>
</dbReference>
<reference evidence="2" key="1">
    <citation type="submission" date="2021-01" db="EMBL/GenBank/DDBJ databases">
        <title>Adiantum capillus-veneris genome.</title>
        <authorList>
            <person name="Fang Y."/>
            <person name="Liao Q."/>
        </authorList>
    </citation>
    <scope>NUCLEOTIDE SEQUENCE</scope>
    <source>
        <strain evidence="2">H3</strain>
        <tissue evidence="2">Leaf</tissue>
    </source>
</reference>
<protein>
    <recommendedName>
        <fullName evidence="1">HVA22-like protein</fullName>
    </recommendedName>
</protein>
<gene>
    <name evidence="2" type="ORF">GOP47_0001333</name>
</gene>
<organism evidence="2 3">
    <name type="scientific">Adiantum capillus-veneris</name>
    <name type="common">Maidenhair fern</name>
    <dbReference type="NCBI Taxonomy" id="13818"/>
    <lineage>
        <taxon>Eukaryota</taxon>
        <taxon>Viridiplantae</taxon>
        <taxon>Streptophyta</taxon>
        <taxon>Embryophyta</taxon>
        <taxon>Tracheophyta</taxon>
        <taxon>Polypodiopsida</taxon>
        <taxon>Polypodiidae</taxon>
        <taxon>Polypodiales</taxon>
        <taxon>Pteridineae</taxon>
        <taxon>Pteridaceae</taxon>
        <taxon>Vittarioideae</taxon>
        <taxon>Adiantum</taxon>
    </lineage>
</organism>
<evidence type="ECO:0000313" key="2">
    <source>
        <dbReference type="EMBL" id="KAI5081590.1"/>
    </source>
</evidence>